<evidence type="ECO:0000313" key="5">
    <source>
        <dbReference type="Proteomes" id="UP001590950"/>
    </source>
</evidence>
<proteinExistence type="inferred from homology"/>
<dbReference type="CDD" id="cd03302">
    <property type="entry name" value="Adenylsuccinate_lyase_2"/>
    <property type="match status" value="1"/>
</dbReference>
<evidence type="ECO:0000313" key="4">
    <source>
        <dbReference type="EMBL" id="KAL2040949.1"/>
    </source>
</evidence>
<keyword evidence="2" id="KW-0658">Purine biosynthesis</keyword>
<dbReference type="PANTHER" id="PTHR43172:SF1">
    <property type="entry name" value="ADENYLOSUCCINATE LYASE"/>
    <property type="match status" value="1"/>
</dbReference>
<organism evidence="4 5">
    <name type="scientific">Stereocaulon virgatum</name>
    <dbReference type="NCBI Taxonomy" id="373712"/>
    <lineage>
        <taxon>Eukaryota</taxon>
        <taxon>Fungi</taxon>
        <taxon>Dikarya</taxon>
        <taxon>Ascomycota</taxon>
        <taxon>Pezizomycotina</taxon>
        <taxon>Lecanoromycetes</taxon>
        <taxon>OSLEUM clade</taxon>
        <taxon>Lecanoromycetidae</taxon>
        <taxon>Lecanorales</taxon>
        <taxon>Lecanorineae</taxon>
        <taxon>Stereocaulaceae</taxon>
        <taxon>Stereocaulon</taxon>
    </lineage>
</organism>
<comment type="catalytic activity">
    <reaction evidence="2">
        <text>(2S)-2-[5-amino-1-(5-phospho-beta-D-ribosyl)imidazole-4-carboxamido]succinate = 5-amino-1-(5-phospho-beta-D-ribosyl)imidazole-4-carboxamide + fumarate</text>
        <dbReference type="Rhea" id="RHEA:23920"/>
        <dbReference type="ChEBI" id="CHEBI:29806"/>
        <dbReference type="ChEBI" id="CHEBI:58443"/>
        <dbReference type="ChEBI" id="CHEBI:58475"/>
        <dbReference type="EC" id="4.3.2.2"/>
    </reaction>
</comment>
<dbReference type="NCBIfam" id="TIGR00928">
    <property type="entry name" value="purB"/>
    <property type="match status" value="1"/>
</dbReference>
<dbReference type="PANTHER" id="PTHR43172">
    <property type="entry name" value="ADENYLOSUCCINATE LYASE"/>
    <property type="match status" value="1"/>
</dbReference>
<comment type="pathway">
    <text evidence="2">Purine metabolism; AMP biosynthesis via de novo pathway; AMP from IMP: step 2/2.</text>
</comment>
<dbReference type="InterPro" id="IPR008948">
    <property type="entry name" value="L-Aspartase-like"/>
</dbReference>
<dbReference type="Proteomes" id="UP001590950">
    <property type="component" value="Unassembled WGS sequence"/>
</dbReference>
<dbReference type="InterPro" id="IPR020557">
    <property type="entry name" value="Fumarate_lyase_CS"/>
</dbReference>
<reference evidence="4 5" key="1">
    <citation type="submission" date="2024-09" db="EMBL/GenBank/DDBJ databases">
        <title>Rethinking Asexuality: The Enigmatic Case of Functional Sexual Genes in Lepraria (Stereocaulaceae).</title>
        <authorList>
            <person name="Doellman M."/>
            <person name="Sun Y."/>
            <person name="Barcenas-Pena A."/>
            <person name="Lumbsch H.T."/>
            <person name="Grewe F."/>
        </authorList>
    </citation>
    <scope>NUCLEOTIDE SEQUENCE [LARGE SCALE GENOMIC DNA]</scope>
    <source>
        <strain evidence="4 5">Mercado 3170</strain>
    </source>
</reference>
<comment type="similarity">
    <text evidence="2">Belongs to the lyase 1 family. Adenylosuccinate lyase subfamily.</text>
</comment>
<dbReference type="InterPro" id="IPR019468">
    <property type="entry name" value="AdenyloSucc_lyase_C"/>
</dbReference>
<dbReference type="Gene3D" id="1.10.275.60">
    <property type="match status" value="1"/>
</dbReference>
<evidence type="ECO:0000256" key="2">
    <source>
        <dbReference type="RuleBase" id="RU361172"/>
    </source>
</evidence>
<feature type="domain" description="Adenylosuccinate lyase C-terminal" evidence="3">
    <location>
        <begin position="374"/>
        <end position="458"/>
    </location>
</feature>
<keyword evidence="1 2" id="KW-0456">Lyase</keyword>
<evidence type="ECO:0000259" key="3">
    <source>
        <dbReference type="SMART" id="SM00998"/>
    </source>
</evidence>
<comment type="catalytic activity">
    <reaction evidence="2">
        <text>N(6)-(1,2-dicarboxyethyl)-AMP = fumarate + AMP</text>
        <dbReference type="Rhea" id="RHEA:16853"/>
        <dbReference type="ChEBI" id="CHEBI:29806"/>
        <dbReference type="ChEBI" id="CHEBI:57567"/>
        <dbReference type="ChEBI" id="CHEBI:456215"/>
        <dbReference type="EC" id="4.3.2.2"/>
    </reaction>
</comment>
<comment type="caution">
    <text evidence="4">The sequence shown here is derived from an EMBL/GenBank/DDBJ whole genome shotgun (WGS) entry which is preliminary data.</text>
</comment>
<sequence length="490" mass="54460">MANNHERWESPLSGRYASPEMLNLFSPQIRSTTWRKLWLWLAESEKELGIDISDEAIAQMKAHLTLTDEDFKVAAVEEKKRRHDVMAHVHAYGQNAPAAAGIIHLGATSAYVADNADLILMRDALDMLLPKLAIAIKKLSTFAHEYKDLPCLAYTHGQAAQPHTVGKRAALWIKDLLRDLRNFERAMNDIEFRGVKGTTGTQASFLAIFHGDHAKVEILDELVAQRAGFQNVCDISSQTYSRKVDVDVMNAYSSFGATCQRIGGDIRHLASIKEIEEPFESSQIGSSAMAYKRNPMRSERMCSLGRALSNLNQDATQTYAAQWFERTLDDSSIRRLYIPHSALLADSLLILLNNISSGLVVYPAVIARRLASELPFMATENIIFALVAKGVSRQEAHEKIRVHSQAAGAVVKQEGKDNDLIERIRGDAFFEPVLGQLPRLLDPRTFVGRAPEQVEKFTGGGGVVEKALEPYREAIGRSERGEDKGGELHV</sequence>
<dbReference type="EC" id="4.3.2.2" evidence="2"/>
<name>A0ABR4A4W7_9LECA</name>
<dbReference type="PROSITE" id="PS00163">
    <property type="entry name" value="FUMARATE_LYASES"/>
    <property type="match status" value="1"/>
</dbReference>
<dbReference type="SMART" id="SM00998">
    <property type="entry name" value="ADSL_C"/>
    <property type="match status" value="1"/>
</dbReference>
<dbReference type="Pfam" id="PF00206">
    <property type="entry name" value="Lyase_1"/>
    <property type="match status" value="1"/>
</dbReference>
<dbReference type="InterPro" id="IPR004769">
    <property type="entry name" value="Pur_lyase"/>
</dbReference>
<gene>
    <name evidence="4" type="ORF">N7G274_006407</name>
</gene>
<dbReference type="PRINTS" id="PR00149">
    <property type="entry name" value="FUMRATELYASE"/>
</dbReference>
<dbReference type="Gene3D" id="1.20.200.10">
    <property type="entry name" value="Fumarase/aspartase (Central domain)"/>
    <property type="match status" value="1"/>
</dbReference>
<dbReference type="Gene3D" id="1.10.40.30">
    <property type="entry name" value="Fumarase/aspartase (C-terminal domain)"/>
    <property type="match status" value="1"/>
</dbReference>
<dbReference type="SUPFAM" id="SSF48557">
    <property type="entry name" value="L-aspartase-like"/>
    <property type="match status" value="1"/>
</dbReference>
<evidence type="ECO:0000256" key="1">
    <source>
        <dbReference type="ARBA" id="ARBA00023239"/>
    </source>
</evidence>
<dbReference type="InterPro" id="IPR000362">
    <property type="entry name" value="Fumarate_lyase_fam"/>
</dbReference>
<comment type="pathway">
    <text evidence="2">Purine metabolism; IMP biosynthesis via de novo pathway; 5-amino-1-(5-phospho-D-ribosyl)imidazole-4-carboxamide from 5-amino-1-(5-phospho-D-ribosyl)imidazole-4-carboxylate: step 2/2.</text>
</comment>
<keyword evidence="5" id="KW-1185">Reference proteome</keyword>
<protein>
    <recommendedName>
        <fullName evidence="2">Adenylosuccinate lyase</fullName>
        <shortName evidence="2">ASL</shortName>
        <ecNumber evidence="2">4.3.2.2</ecNumber>
    </recommendedName>
    <alternativeName>
        <fullName evidence="2">Adenylosuccinase</fullName>
    </alternativeName>
</protein>
<accession>A0ABR4A4W7</accession>
<dbReference type="EMBL" id="JBEFKJ010000019">
    <property type="protein sequence ID" value="KAL2040949.1"/>
    <property type="molecule type" value="Genomic_DNA"/>
</dbReference>
<dbReference type="Pfam" id="PF10397">
    <property type="entry name" value="ADSL_C"/>
    <property type="match status" value="1"/>
</dbReference>
<dbReference type="InterPro" id="IPR022761">
    <property type="entry name" value="Fumarate_lyase_N"/>
</dbReference>